<dbReference type="Gene3D" id="3.30.70.330">
    <property type="match status" value="1"/>
</dbReference>
<evidence type="ECO:0000259" key="4">
    <source>
        <dbReference type="PROSITE" id="PS50102"/>
    </source>
</evidence>
<feature type="compositionally biased region" description="Low complexity" evidence="3">
    <location>
        <begin position="306"/>
        <end position="323"/>
    </location>
</feature>
<dbReference type="SUPFAM" id="SSF54928">
    <property type="entry name" value="RNA-binding domain, RBD"/>
    <property type="match status" value="1"/>
</dbReference>
<dbReference type="EMBL" id="JANIEX010001435">
    <property type="protein sequence ID" value="KAJ3557950.1"/>
    <property type="molecule type" value="Genomic_DNA"/>
</dbReference>
<feature type="compositionally biased region" description="Basic and acidic residues" evidence="3">
    <location>
        <begin position="38"/>
        <end position="65"/>
    </location>
</feature>
<evidence type="ECO:0000256" key="3">
    <source>
        <dbReference type="SAM" id="MobiDB-lite"/>
    </source>
</evidence>
<feature type="region of interest" description="Disordered" evidence="3">
    <location>
        <begin position="142"/>
        <end position="429"/>
    </location>
</feature>
<name>A0AAD5VH53_9AGAR</name>
<evidence type="ECO:0000256" key="1">
    <source>
        <dbReference type="ARBA" id="ARBA00022884"/>
    </source>
</evidence>
<comment type="caution">
    <text evidence="5">The sequence shown here is derived from an EMBL/GenBank/DDBJ whole genome shotgun (WGS) entry which is preliminary data.</text>
</comment>
<dbReference type="PROSITE" id="PS50102">
    <property type="entry name" value="RRM"/>
    <property type="match status" value="1"/>
</dbReference>
<dbReference type="PANTHER" id="PTHR23236">
    <property type="entry name" value="EUKARYOTIC TRANSLATION INITIATION FACTOR 4B/4H"/>
    <property type="match status" value="1"/>
</dbReference>
<evidence type="ECO:0000313" key="6">
    <source>
        <dbReference type="Proteomes" id="UP001213000"/>
    </source>
</evidence>
<gene>
    <name evidence="5" type="ORF">NP233_g11609</name>
</gene>
<proteinExistence type="predicted"/>
<feature type="region of interest" description="Disordered" evidence="3">
    <location>
        <begin position="26"/>
        <end position="68"/>
    </location>
</feature>
<dbReference type="GO" id="GO:0003723">
    <property type="term" value="F:RNA binding"/>
    <property type="evidence" value="ECO:0007669"/>
    <property type="project" value="UniProtKB-UniRule"/>
</dbReference>
<feature type="domain" description="RRM" evidence="4">
    <location>
        <begin position="73"/>
        <end position="146"/>
    </location>
</feature>
<sequence>MPPKKAKKIALSEFLGDSALGSWADEMEALPSAPAPKEGPDVHPSRRDDFLSSRSDRAVPVRDDVPLPTQPPYTAFVGNLAFDLVESDLEGFFQGVKSVKIIKDREDKPKGFGYVEFDDLDGLKAALTNSGQVLAGRTIRVSVAEPPKERSFGHGGAEDSSKFDNPWRREGPLPDLPNAREPRRKFEGAPDKLSSASESVSDWRSQRAPKLPEPEVPRRKGSGFFNGESAADKDEVWTMGSKFKPSSTDEGPGSRFGSLRVKQESVPSAADEGDWRRSRPSPSGSTPPTPQMGRRKLELLPRSGNASASPSPMSSPKMGAAPAVPSRSNPFGSARPVDVTGREKEISERVDKDRDRLTMSRTNSRTASERPVTRPRTPPTSTPPVASSPRAPSRTLAPNVRPTLSFANVAASKDKSSGAETGTQASEGA</sequence>
<dbReference type="PANTHER" id="PTHR23236:SF11">
    <property type="entry name" value="EUKARYOTIC TRANSLATION INITIATION FACTOR 4H"/>
    <property type="match status" value="1"/>
</dbReference>
<dbReference type="GO" id="GO:0005730">
    <property type="term" value="C:nucleolus"/>
    <property type="evidence" value="ECO:0007669"/>
    <property type="project" value="TreeGrafter"/>
</dbReference>
<feature type="compositionally biased region" description="Polar residues" evidence="3">
    <location>
        <begin position="418"/>
        <end position="429"/>
    </location>
</feature>
<keyword evidence="1 2" id="KW-0694">RNA-binding</keyword>
<feature type="compositionally biased region" description="Low complexity" evidence="3">
    <location>
        <begin position="383"/>
        <end position="395"/>
    </location>
</feature>
<dbReference type="Proteomes" id="UP001213000">
    <property type="component" value="Unassembled WGS sequence"/>
</dbReference>
<feature type="compositionally biased region" description="Basic and acidic residues" evidence="3">
    <location>
        <begin position="146"/>
        <end position="190"/>
    </location>
</feature>
<evidence type="ECO:0000256" key="2">
    <source>
        <dbReference type="PROSITE-ProRule" id="PRU00176"/>
    </source>
</evidence>
<organism evidence="5 6">
    <name type="scientific">Leucocoprinus birnbaumii</name>
    <dbReference type="NCBI Taxonomy" id="56174"/>
    <lineage>
        <taxon>Eukaryota</taxon>
        <taxon>Fungi</taxon>
        <taxon>Dikarya</taxon>
        <taxon>Basidiomycota</taxon>
        <taxon>Agaricomycotina</taxon>
        <taxon>Agaricomycetes</taxon>
        <taxon>Agaricomycetidae</taxon>
        <taxon>Agaricales</taxon>
        <taxon>Agaricineae</taxon>
        <taxon>Agaricaceae</taxon>
        <taxon>Leucocoprinus</taxon>
    </lineage>
</organism>
<keyword evidence="6" id="KW-1185">Reference proteome</keyword>
<dbReference type="InterPro" id="IPR012677">
    <property type="entry name" value="Nucleotide-bd_a/b_plait_sf"/>
</dbReference>
<dbReference type="Pfam" id="PF00076">
    <property type="entry name" value="RRM_1"/>
    <property type="match status" value="1"/>
</dbReference>
<reference evidence="5" key="1">
    <citation type="submission" date="2022-07" db="EMBL/GenBank/DDBJ databases">
        <title>Genome Sequence of Leucocoprinus birnbaumii.</title>
        <authorList>
            <person name="Buettner E."/>
        </authorList>
    </citation>
    <scope>NUCLEOTIDE SEQUENCE</scope>
    <source>
        <strain evidence="5">VT141</strain>
    </source>
</reference>
<protein>
    <recommendedName>
        <fullName evidence="4">RRM domain-containing protein</fullName>
    </recommendedName>
</protein>
<dbReference type="InterPro" id="IPR000504">
    <property type="entry name" value="RRM_dom"/>
</dbReference>
<dbReference type="SMART" id="SM00360">
    <property type="entry name" value="RRM"/>
    <property type="match status" value="1"/>
</dbReference>
<dbReference type="AlphaFoldDB" id="A0AAD5VH53"/>
<accession>A0AAD5VH53</accession>
<evidence type="ECO:0000313" key="5">
    <source>
        <dbReference type="EMBL" id="KAJ3557950.1"/>
    </source>
</evidence>
<feature type="compositionally biased region" description="Basic and acidic residues" evidence="3">
    <location>
        <begin position="340"/>
        <end position="358"/>
    </location>
</feature>
<dbReference type="InterPro" id="IPR035979">
    <property type="entry name" value="RBD_domain_sf"/>
</dbReference>
<feature type="compositionally biased region" description="Polar residues" evidence="3">
    <location>
        <begin position="194"/>
        <end position="203"/>
    </location>
</feature>